<proteinExistence type="predicted"/>
<gene>
    <name evidence="2" type="ORF">DFR76_104352</name>
</gene>
<sequence length="371" mass="39406">MSSTWLAGFRSAVISPYEQIQLTPPRGFANQTVRQMLRMAGGGERVRVRLSNRYGRAPLTIAAARLALRKTGAAIVPESDVALRFSGAEYVTIAAGEEIVSDAVELAVAAGDDLALSLYLPESTGLATFSHQAMANTYITEGDRVIAADLPEAEESQSRFFVTGVDVFAPADTPVAVAFGDSWFEGTGTTVGADHRSVDYLNTRVAHGWVVNQGIGGNRLLTDEVGEHALSRFDNDALNVPGVKFVLINLGINDLILGETAAIDDLIAAYTELADRAHAAGLPIYANTVGPFAGVVYDGVAVETGVPARNTINEWLRTTTIFDAVFDVAAAVEDPAAPDYIHPSLDSGDGLHLNDRGAQIMANTMNFPLTQ</sequence>
<organism evidence="2 3">
    <name type="scientific">Nocardia pseudobrasiliensis</name>
    <dbReference type="NCBI Taxonomy" id="45979"/>
    <lineage>
        <taxon>Bacteria</taxon>
        <taxon>Bacillati</taxon>
        <taxon>Actinomycetota</taxon>
        <taxon>Actinomycetes</taxon>
        <taxon>Mycobacteriales</taxon>
        <taxon>Nocardiaceae</taxon>
        <taxon>Nocardia</taxon>
    </lineage>
</organism>
<dbReference type="InterPro" id="IPR013830">
    <property type="entry name" value="SGNH_hydro"/>
</dbReference>
<dbReference type="PANTHER" id="PTHR43784">
    <property type="entry name" value="GDSL-LIKE LIPASE/ACYLHYDROLASE, PUTATIVE (AFU_ORTHOLOGUE AFUA_2G00820)-RELATED"/>
    <property type="match status" value="1"/>
</dbReference>
<dbReference type="PANTHER" id="PTHR43784:SF2">
    <property type="entry name" value="GDSL-LIKE LIPASE_ACYLHYDROLASE, PUTATIVE (AFU_ORTHOLOGUE AFUA_2G00820)-RELATED"/>
    <property type="match status" value="1"/>
</dbReference>
<dbReference type="InterPro" id="IPR053140">
    <property type="entry name" value="GDSL_Rv0518-like"/>
</dbReference>
<keyword evidence="3" id="KW-1185">Reference proteome</keyword>
<dbReference type="AlphaFoldDB" id="A0A370I7A0"/>
<name>A0A370I7A0_9NOCA</name>
<dbReference type="SUPFAM" id="SSF52266">
    <property type="entry name" value="SGNH hydrolase"/>
    <property type="match status" value="1"/>
</dbReference>
<dbReference type="STRING" id="1210086.GCA_001613105_01549"/>
<dbReference type="InterPro" id="IPR036514">
    <property type="entry name" value="SGNH_hydro_sf"/>
</dbReference>
<feature type="domain" description="SGNH hydrolase-type esterase" evidence="1">
    <location>
        <begin position="178"/>
        <end position="360"/>
    </location>
</feature>
<dbReference type="EMBL" id="QQBC01000004">
    <property type="protein sequence ID" value="RDI66602.1"/>
    <property type="molecule type" value="Genomic_DNA"/>
</dbReference>
<accession>A0A370I7A0</accession>
<dbReference type="Pfam" id="PF13472">
    <property type="entry name" value="Lipase_GDSL_2"/>
    <property type="match status" value="1"/>
</dbReference>
<dbReference type="RefSeq" id="WP_067994073.1">
    <property type="nucleotide sequence ID" value="NZ_QQBC01000004.1"/>
</dbReference>
<dbReference type="Proteomes" id="UP000254869">
    <property type="component" value="Unassembled WGS sequence"/>
</dbReference>
<dbReference type="Gene3D" id="3.40.50.1110">
    <property type="entry name" value="SGNH hydrolase"/>
    <property type="match status" value="1"/>
</dbReference>
<evidence type="ECO:0000313" key="2">
    <source>
        <dbReference type="EMBL" id="RDI66602.1"/>
    </source>
</evidence>
<evidence type="ECO:0000259" key="1">
    <source>
        <dbReference type="Pfam" id="PF13472"/>
    </source>
</evidence>
<protein>
    <submittedName>
        <fullName evidence="2">Lysophospholipase L1-like esterase</fullName>
    </submittedName>
</protein>
<evidence type="ECO:0000313" key="3">
    <source>
        <dbReference type="Proteomes" id="UP000254869"/>
    </source>
</evidence>
<comment type="caution">
    <text evidence="2">The sequence shown here is derived from an EMBL/GenBank/DDBJ whole genome shotgun (WGS) entry which is preliminary data.</text>
</comment>
<reference evidence="2 3" key="1">
    <citation type="submission" date="2018-07" db="EMBL/GenBank/DDBJ databases">
        <title>Genomic Encyclopedia of Type Strains, Phase IV (KMG-IV): sequencing the most valuable type-strain genomes for metagenomic binning, comparative biology and taxonomic classification.</title>
        <authorList>
            <person name="Goeker M."/>
        </authorList>
    </citation>
    <scope>NUCLEOTIDE SEQUENCE [LARGE SCALE GENOMIC DNA]</scope>
    <source>
        <strain evidence="2 3">DSM 44290</strain>
    </source>
</reference>